<reference evidence="1 2" key="1">
    <citation type="journal article" date="2023" name="Int. J. Syst. Evol. Microbiol.">
        <title>Streptococcus sciuri sp. nov., Staphylococcus marylandisciuri sp. nov. and Staphylococcus americanisciuri sp. nov., isolated from faeces of eastern grey squirrel (Sciurus carolinensis).</title>
        <authorList>
            <person name="Volokhov D.V."/>
            <person name="Zagorodnyaya T.A."/>
            <person name="Furtak V.A."/>
            <person name="Nattanmai G."/>
            <person name="Randall L."/>
            <person name="Jose S."/>
            <person name="Gao Y."/>
            <person name="Eisenberg T."/>
            <person name="Delmonte P."/>
            <person name="Blom J."/>
            <person name="Mitchell K.K."/>
        </authorList>
    </citation>
    <scope>NUCLEOTIDE SEQUENCE [LARGE SCALE GENOMIC DNA]</scope>
    <source>
        <strain evidence="1 2">GRT3</strain>
    </source>
</reference>
<evidence type="ECO:0008006" key="3">
    <source>
        <dbReference type="Google" id="ProtNLM"/>
    </source>
</evidence>
<comment type="caution">
    <text evidence="1">The sequence shown here is derived from an EMBL/GenBank/DDBJ whole genome shotgun (WGS) entry which is preliminary data.</text>
</comment>
<dbReference type="Proteomes" id="UP001205609">
    <property type="component" value="Unassembled WGS sequence"/>
</dbReference>
<protein>
    <recommendedName>
        <fullName evidence="3">Phage protein</fullName>
    </recommendedName>
</protein>
<sequence length="110" mass="12787">MKFNEFNDQVEFFSNQANGPEAFDEGVSSFYKARCLVYDPTEKDYRLGNLDLANKVVTVVLRQPPKSINIHTANFLELRTGIYKNQRFNIKHVSMTFNNYMKIVGEVAWL</sequence>
<name>A0ABT2F1T2_9STAP</name>
<dbReference type="EMBL" id="JANUXY010000004">
    <property type="protein sequence ID" value="MCS4486382.1"/>
    <property type="molecule type" value="Genomic_DNA"/>
</dbReference>
<evidence type="ECO:0000313" key="1">
    <source>
        <dbReference type="EMBL" id="MCS4486382.1"/>
    </source>
</evidence>
<gene>
    <name evidence="1" type="ORF">NXS11_05665</name>
</gene>
<evidence type="ECO:0000313" key="2">
    <source>
        <dbReference type="Proteomes" id="UP001205609"/>
    </source>
</evidence>
<dbReference type="RefSeq" id="WP_259199689.1">
    <property type="nucleotide sequence ID" value="NZ_JANUXY010000004.1"/>
</dbReference>
<accession>A0ABT2F1T2</accession>
<keyword evidence="2" id="KW-1185">Reference proteome</keyword>
<organism evidence="1 2">
    <name type="scientific">Staphylococcus americanisciuri</name>
    <dbReference type="NCBI Taxonomy" id="2973940"/>
    <lineage>
        <taxon>Bacteria</taxon>
        <taxon>Bacillati</taxon>
        <taxon>Bacillota</taxon>
        <taxon>Bacilli</taxon>
        <taxon>Bacillales</taxon>
        <taxon>Staphylococcaceae</taxon>
        <taxon>Staphylococcus</taxon>
    </lineage>
</organism>
<proteinExistence type="predicted"/>